<organism evidence="3 4">
    <name type="scientific">Artemisia annua</name>
    <name type="common">Sweet wormwood</name>
    <dbReference type="NCBI Taxonomy" id="35608"/>
    <lineage>
        <taxon>Eukaryota</taxon>
        <taxon>Viridiplantae</taxon>
        <taxon>Streptophyta</taxon>
        <taxon>Embryophyta</taxon>
        <taxon>Tracheophyta</taxon>
        <taxon>Spermatophyta</taxon>
        <taxon>Magnoliopsida</taxon>
        <taxon>eudicotyledons</taxon>
        <taxon>Gunneridae</taxon>
        <taxon>Pentapetalae</taxon>
        <taxon>asterids</taxon>
        <taxon>campanulids</taxon>
        <taxon>Asterales</taxon>
        <taxon>Asteraceae</taxon>
        <taxon>Asteroideae</taxon>
        <taxon>Anthemideae</taxon>
        <taxon>Artemisiinae</taxon>
        <taxon>Artemisia</taxon>
    </lineage>
</organism>
<dbReference type="InterPro" id="IPR000788">
    <property type="entry name" value="RNR_lg_C"/>
</dbReference>
<proteinExistence type="predicted"/>
<dbReference type="Proteomes" id="UP000245207">
    <property type="component" value="Unassembled WGS sequence"/>
</dbReference>
<evidence type="ECO:0000313" key="3">
    <source>
        <dbReference type="EMBL" id="PWA39987.1"/>
    </source>
</evidence>
<feature type="signal peptide" evidence="1">
    <location>
        <begin position="1"/>
        <end position="26"/>
    </location>
</feature>
<protein>
    <recommendedName>
        <fullName evidence="2">Ribonucleotide reductase large subunit C-terminal domain-containing protein</fullName>
    </recommendedName>
</protein>
<keyword evidence="1" id="KW-0732">Signal</keyword>
<evidence type="ECO:0000259" key="2">
    <source>
        <dbReference type="Pfam" id="PF02867"/>
    </source>
</evidence>
<keyword evidence="4" id="KW-1185">Reference proteome</keyword>
<evidence type="ECO:0000256" key="1">
    <source>
        <dbReference type="SAM" id="SignalP"/>
    </source>
</evidence>
<dbReference type="OrthoDB" id="1675473at2759"/>
<dbReference type="Gene3D" id="3.20.70.20">
    <property type="match status" value="1"/>
</dbReference>
<evidence type="ECO:0000313" key="4">
    <source>
        <dbReference type="Proteomes" id="UP000245207"/>
    </source>
</evidence>
<dbReference type="SUPFAM" id="SSF51998">
    <property type="entry name" value="PFL-like glycyl radical enzymes"/>
    <property type="match status" value="1"/>
</dbReference>
<dbReference type="Pfam" id="PF02867">
    <property type="entry name" value="Ribonuc_red_lgC"/>
    <property type="match status" value="1"/>
</dbReference>
<name>A0A2U1KTD1_ARTAN</name>
<dbReference type="Gene3D" id="1.10.1650.20">
    <property type="match status" value="1"/>
</dbReference>
<feature type="domain" description="Ribonucleotide reductase large subunit C-terminal" evidence="2">
    <location>
        <begin position="76"/>
        <end position="110"/>
    </location>
</feature>
<dbReference type="AlphaFoldDB" id="A0A2U1KTD1"/>
<reference evidence="3 4" key="1">
    <citation type="journal article" date="2018" name="Mol. Plant">
        <title>The genome of Artemisia annua provides insight into the evolution of Asteraceae family and artemisinin biosynthesis.</title>
        <authorList>
            <person name="Shen Q."/>
            <person name="Zhang L."/>
            <person name="Liao Z."/>
            <person name="Wang S."/>
            <person name="Yan T."/>
            <person name="Shi P."/>
            <person name="Liu M."/>
            <person name="Fu X."/>
            <person name="Pan Q."/>
            <person name="Wang Y."/>
            <person name="Lv Z."/>
            <person name="Lu X."/>
            <person name="Zhang F."/>
            <person name="Jiang W."/>
            <person name="Ma Y."/>
            <person name="Chen M."/>
            <person name="Hao X."/>
            <person name="Li L."/>
            <person name="Tang Y."/>
            <person name="Lv G."/>
            <person name="Zhou Y."/>
            <person name="Sun X."/>
            <person name="Brodelius P.E."/>
            <person name="Rose J.K.C."/>
            <person name="Tang K."/>
        </authorList>
    </citation>
    <scope>NUCLEOTIDE SEQUENCE [LARGE SCALE GENOMIC DNA]</scope>
    <source>
        <strain evidence="4">cv. Huhao1</strain>
        <tissue evidence="3">Leaf</tissue>
    </source>
</reference>
<comment type="caution">
    <text evidence="3">The sequence shown here is derived from an EMBL/GenBank/DDBJ whole genome shotgun (WGS) entry which is preliminary data.</text>
</comment>
<dbReference type="PANTHER" id="PTHR47212">
    <property type="entry name" value="ADHESIN-LIKE PROTEIN, PUTATIVE (DUF3741)-RELATED"/>
    <property type="match status" value="1"/>
</dbReference>
<sequence>MATRIQQQNCLSLTFTLLTFQPPATGLSDPAILDQLTVHGSLNKWVFGFSRFWCINLHKAFELIVEGENLPVHFDKEEQRPRDLFYVLWIPDLFMERVQSNGQWYLFCPKLLLRLQFLGCYLNPFSPPMERKTPKCPPTVEANQFGCAWSFSGMFDHNHDRPHRKLLSDVSHGSKNIQGAGNARSQVQMLTFDEQLRSINVSMHFYF</sequence>
<dbReference type="EMBL" id="PKPP01014154">
    <property type="protein sequence ID" value="PWA39987.1"/>
    <property type="molecule type" value="Genomic_DNA"/>
</dbReference>
<dbReference type="STRING" id="35608.A0A2U1KTD1"/>
<dbReference type="PANTHER" id="PTHR47212:SF4">
    <property type="entry name" value="ADHESIN-LIKE PROTEIN, PUTATIVE (DUF3741)-RELATED"/>
    <property type="match status" value="1"/>
</dbReference>
<gene>
    <name evidence="3" type="ORF">CTI12_AA543830</name>
</gene>
<feature type="chain" id="PRO_5015675611" description="Ribonucleotide reductase large subunit C-terminal domain-containing protein" evidence="1">
    <location>
        <begin position="27"/>
        <end position="207"/>
    </location>
</feature>
<accession>A0A2U1KTD1</accession>